<reference evidence="5 6" key="1">
    <citation type="submission" date="2017-12" db="EMBL/GenBank/DDBJ databases">
        <title>Sequencing the genomes of 1000 Actinobacteria strains.</title>
        <authorList>
            <person name="Klenk H.-P."/>
        </authorList>
    </citation>
    <scope>NUCLEOTIDE SEQUENCE [LARGE SCALE GENOMIC DNA]</scope>
    <source>
        <strain evidence="5 6">DSM 12806</strain>
    </source>
</reference>
<sequence>MLRGALSAVTVSVVPAALMVMPAAAHAAPGALPSPATAVSALRVPGGGVDLSWDLPTDYGDGGLTGFVVHRSSAGMDTSYSVPFSVSLSWSEPDAPPDATYAVSAVTTVGEGDAGTPVAQTPVSESLIAAAADRDGGPVRMTEWALPQPVASVSRPAGPGQSDASMGLALSPDGRMLLSTRPTSGGWQLWSEPVDRSTPPVLLWATAAVLDHPAWSPDGTRVAVGTQASVPSTFVLPATGGTPTREIPGTTDPSWMPDSRTLVVNHKTGGLGLPLALVDATSGVQIGSLAGTDGAIRPEVSPGGRWIAFTRLYTDDVLARGTYVMSASGGVARAVPDDTVAYDVTWSPRGDELGMVLSGPAFPSSVYRSTIGVDGTPSARSADLGARVYQNLQRAAWAGARVAIGPTPTTTGPSSALPLDVSALPAGTTLTCAVDAAAAASCDGAYHAGTLPSGRHLLVVRSHEPSGRETVAARTFTHDSTAPLLRLVSPVVAVALTPTLAASYSATDPSGVASYDVRFRRAPRSGLFGGYGTVANGTTSTRVNVPLAVGYQTCWSVRARDRMGNTSAWSAQRCTVRPLDDRSLTRATAGWTQQNTSSSYLGTNTYSTRSGARLTLASVSARQVYLVATRCSTCGVATVYIGSTKIGSVSLASSTTRRQSVLALPVTSLRSGTLSVVVTSATGKLVQIDGVAVRTL</sequence>
<keyword evidence="6" id="KW-1185">Reference proteome</keyword>
<proteinExistence type="predicted"/>
<dbReference type="GO" id="GO:0016798">
    <property type="term" value="F:hydrolase activity, acting on glycosyl bonds"/>
    <property type="evidence" value="ECO:0007669"/>
    <property type="project" value="UniProtKB-KW"/>
</dbReference>
<evidence type="ECO:0000256" key="3">
    <source>
        <dbReference type="SAM" id="SignalP"/>
    </source>
</evidence>
<dbReference type="SUPFAM" id="SSF49265">
    <property type="entry name" value="Fibronectin type III"/>
    <property type="match status" value="1"/>
</dbReference>
<dbReference type="InterPro" id="IPR003961">
    <property type="entry name" value="FN3_dom"/>
</dbReference>
<dbReference type="EMBL" id="PJNE01000001">
    <property type="protein sequence ID" value="PKW28235.1"/>
    <property type="molecule type" value="Genomic_DNA"/>
</dbReference>
<dbReference type="Gene3D" id="2.120.10.30">
    <property type="entry name" value="TolB, C-terminal domain"/>
    <property type="match status" value="2"/>
</dbReference>
<dbReference type="SUPFAM" id="SSF82171">
    <property type="entry name" value="DPP6 N-terminal domain-like"/>
    <property type="match status" value="1"/>
</dbReference>
<evidence type="ECO:0000256" key="1">
    <source>
        <dbReference type="ARBA" id="ARBA00023295"/>
    </source>
</evidence>
<dbReference type="AlphaFoldDB" id="A0A2N3YMZ1"/>
<keyword evidence="2" id="KW-0624">Polysaccharide degradation</keyword>
<keyword evidence="1" id="KW-0378">Hydrolase</keyword>
<feature type="signal peptide" evidence="3">
    <location>
        <begin position="1"/>
        <end position="27"/>
    </location>
</feature>
<dbReference type="InterPro" id="IPR011042">
    <property type="entry name" value="6-blade_b-propeller_TolB-like"/>
</dbReference>
<keyword evidence="2" id="KW-0119">Carbohydrate metabolism</keyword>
<evidence type="ECO:0000313" key="6">
    <source>
        <dbReference type="Proteomes" id="UP000233781"/>
    </source>
</evidence>
<keyword evidence="3" id="KW-0732">Signal</keyword>
<feature type="domain" description="Fibronectin type-III" evidence="4">
    <location>
        <begin position="35"/>
        <end position="129"/>
    </location>
</feature>
<protein>
    <recommendedName>
        <fullName evidence="4">Fibronectin type-III domain-containing protein</fullName>
    </recommendedName>
</protein>
<dbReference type="Proteomes" id="UP000233781">
    <property type="component" value="Unassembled WGS sequence"/>
</dbReference>
<keyword evidence="1" id="KW-0326">Glycosidase</keyword>
<feature type="chain" id="PRO_5014678449" description="Fibronectin type-III domain-containing protein" evidence="3">
    <location>
        <begin position="28"/>
        <end position="696"/>
    </location>
</feature>
<dbReference type="PROSITE" id="PS50853">
    <property type="entry name" value="FN3"/>
    <property type="match status" value="1"/>
</dbReference>
<accession>A0A2N3YMZ1</accession>
<dbReference type="GO" id="GO:0000272">
    <property type="term" value="P:polysaccharide catabolic process"/>
    <property type="evidence" value="ECO:0007669"/>
    <property type="project" value="UniProtKB-KW"/>
</dbReference>
<organism evidence="5 6">
    <name type="scientific">Phycicoccus duodecadis</name>
    <dbReference type="NCBI Taxonomy" id="173053"/>
    <lineage>
        <taxon>Bacteria</taxon>
        <taxon>Bacillati</taxon>
        <taxon>Actinomycetota</taxon>
        <taxon>Actinomycetes</taxon>
        <taxon>Micrococcales</taxon>
        <taxon>Intrasporangiaceae</taxon>
        <taxon>Phycicoccus</taxon>
    </lineage>
</organism>
<name>A0A2N3YMZ1_9MICO</name>
<gene>
    <name evidence="5" type="ORF">ATL31_3094</name>
</gene>
<comment type="caution">
    <text evidence="5">The sequence shown here is derived from an EMBL/GenBank/DDBJ whole genome shotgun (WGS) entry which is preliminary data.</text>
</comment>
<evidence type="ECO:0000259" key="4">
    <source>
        <dbReference type="PROSITE" id="PS50853"/>
    </source>
</evidence>
<evidence type="ECO:0000256" key="2">
    <source>
        <dbReference type="ARBA" id="ARBA00023326"/>
    </source>
</evidence>
<dbReference type="InterPro" id="IPR036116">
    <property type="entry name" value="FN3_sf"/>
</dbReference>
<evidence type="ECO:0000313" key="5">
    <source>
        <dbReference type="EMBL" id="PKW28235.1"/>
    </source>
</evidence>